<dbReference type="EMBL" id="MGFR01000001">
    <property type="protein sequence ID" value="OGM10137.1"/>
    <property type="molecule type" value="Genomic_DNA"/>
</dbReference>
<keyword evidence="6" id="KW-0808">Transferase</keyword>
<dbReference type="CDD" id="cd04188">
    <property type="entry name" value="DPG_synthase"/>
    <property type="match status" value="1"/>
</dbReference>
<accession>A0A1F7X552</accession>
<comment type="catalytic activity">
    <reaction evidence="12">
        <text>a di-trans,poly-cis-dolichyl phosphate + UDP-alpha-D-glucose = a di-trans,poly-cis-dolichyl beta-D-glucosyl phosphate + UDP</text>
        <dbReference type="Rhea" id="RHEA:15401"/>
        <dbReference type="Rhea" id="RHEA-COMP:19498"/>
        <dbReference type="Rhea" id="RHEA-COMP:19502"/>
        <dbReference type="ChEBI" id="CHEBI:57525"/>
        <dbReference type="ChEBI" id="CHEBI:57683"/>
        <dbReference type="ChEBI" id="CHEBI:58223"/>
        <dbReference type="ChEBI" id="CHEBI:58885"/>
        <dbReference type="EC" id="2.4.1.117"/>
    </reaction>
    <physiologicalReaction direction="left-to-right" evidence="12">
        <dbReference type="Rhea" id="RHEA:15402"/>
    </physiologicalReaction>
</comment>
<organism evidence="14 15">
    <name type="scientific">Candidatus Woesebacteria bacterium RBG_13_46_13</name>
    <dbReference type="NCBI Taxonomy" id="1802479"/>
    <lineage>
        <taxon>Bacteria</taxon>
        <taxon>Candidatus Woeseibacteriota</taxon>
    </lineage>
</organism>
<comment type="similarity">
    <text evidence="3">Belongs to the glycosyltransferase 2 family.</text>
</comment>
<name>A0A1F7X552_9BACT</name>
<dbReference type="Pfam" id="PF00535">
    <property type="entry name" value="Glycos_transf_2"/>
    <property type="match status" value="1"/>
</dbReference>
<evidence type="ECO:0000259" key="13">
    <source>
        <dbReference type="Pfam" id="PF00535"/>
    </source>
</evidence>
<evidence type="ECO:0000256" key="9">
    <source>
        <dbReference type="ARBA" id="ARBA00022968"/>
    </source>
</evidence>
<dbReference type="Proteomes" id="UP000176778">
    <property type="component" value="Unassembled WGS sequence"/>
</dbReference>
<feature type="domain" description="Glycosyltransferase 2-like" evidence="13">
    <location>
        <begin position="9"/>
        <end position="173"/>
    </location>
</feature>
<evidence type="ECO:0000256" key="8">
    <source>
        <dbReference type="ARBA" id="ARBA00022824"/>
    </source>
</evidence>
<keyword evidence="9" id="KW-0735">Signal-anchor</keyword>
<comment type="pathway">
    <text evidence="2">Protein modification; protein glycosylation.</text>
</comment>
<comment type="caution">
    <text evidence="14">The sequence shown here is derived from an EMBL/GenBank/DDBJ whole genome shotgun (WGS) entry which is preliminary data.</text>
</comment>
<dbReference type="Gene3D" id="3.90.550.10">
    <property type="entry name" value="Spore Coat Polysaccharide Biosynthesis Protein SpsA, Chain A"/>
    <property type="match status" value="1"/>
</dbReference>
<dbReference type="SUPFAM" id="SSF53448">
    <property type="entry name" value="Nucleotide-diphospho-sugar transferases"/>
    <property type="match status" value="1"/>
</dbReference>
<dbReference type="GO" id="GO:0006487">
    <property type="term" value="P:protein N-linked glycosylation"/>
    <property type="evidence" value="ECO:0007669"/>
    <property type="project" value="TreeGrafter"/>
</dbReference>
<dbReference type="InterPro" id="IPR001173">
    <property type="entry name" value="Glyco_trans_2-like"/>
</dbReference>
<keyword evidence="11" id="KW-0472">Membrane</keyword>
<dbReference type="PANTHER" id="PTHR10859">
    <property type="entry name" value="GLYCOSYL TRANSFERASE"/>
    <property type="match status" value="1"/>
</dbReference>
<gene>
    <name evidence="14" type="ORF">A2Y68_01690</name>
</gene>
<evidence type="ECO:0000313" key="15">
    <source>
        <dbReference type="Proteomes" id="UP000176778"/>
    </source>
</evidence>
<evidence type="ECO:0000256" key="4">
    <source>
        <dbReference type="ARBA" id="ARBA00012583"/>
    </source>
</evidence>
<sequence>MRKEPVFWSIIIPAYNETKRIGNLEKIVKYLRGVREPWELIVVNDGSKDDTLVKLESYQKKYGLRVVSYKQNRGKGYAVKAGMLVASGAYRLFCDIDLSTPIAEIEKFRPLLGSADVLIGTRKLKGARVVVHQSFIREYLGKGFTLLSQIALNTWVSDFTCGFKCFSAQAGEKIFKKTRIFRWGFDSEALFLARKYGFTIKEVPVTWKNDPQTRVRFPRDLINSFAELISIRYFDWIKGIYRG</sequence>
<proteinExistence type="inferred from homology"/>
<dbReference type="GO" id="GO:0004581">
    <property type="term" value="F:dolichyl-phosphate beta-glucosyltransferase activity"/>
    <property type="evidence" value="ECO:0007669"/>
    <property type="project" value="UniProtKB-EC"/>
</dbReference>
<keyword evidence="5" id="KW-0328">Glycosyltransferase</keyword>
<dbReference type="EC" id="2.4.1.117" evidence="4"/>
<evidence type="ECO:0000256" key="5">
    <source>
        <dbReference type="ARBA" id="ARBA00022676"/>
    </source>
</evidence>
<dbReference type="InterPro" id="IPR035518">
    <property type="entry name" value="DPG_synthase"/>
</dbReference>
<evidence type="ECO:0000256" key="7">
    <source>
        <dbReference type="ARBA" id="ARBA00022692"/>
    </source>
</evidence>
<evidence type="ECO:0000256" key="10">
    <source>
        <dbReference type="ARBA" id="ARBA00022989"/>
    </source>
</evidence>
<evidence type="ECO:0000256" key="6">
    <source>
        <dbReference type="ARBA" id="ARBA00022679"/>
    </source>
</evidence>
<keyword evidence="7" id="KW-0812">Transmembrane</keyword>
<dbReference type="STRING" id="1802479.A2Y68_01690"/>
<evidence type="ECO:0000256" key="2">
    <source>
        <dbReference type="ARBA" id="ARBA00004922"/>
    </source>
</evidence>
<reference evidence="14 15" key="1">
    <citation type="journal article" date="2016" name="Nat. Commun.">
        <title>Thousands of microbial genomes shed light on interconnected biogeochemical processes in an aquifer system.</title>
        <authorList>
            <person name="Anantharaman K."/>
            <person name="Brown C.T."/>
            <person name="Hug L.A."/>
            <person name="Sharon I."/>
            <person name="Castelle C.J."/>
            <person name="Probst A.J."/>
            <person name="Thomas B.C."/>
            <person name="Singh A."/>
            <person name="Wilkins M.J."/>
            <person name="Karaoz U."/>
            <person name="Brodie E.L."/>
            <person name="Williams K.H."/>
            <person name="Hubbard S.S."/>
            <person name="Banfield J.F."/>
        </authorList>
    </citation>
    <scope>NUCLEOTIDE SEQUENCE [LARGE SCALE GENOMIC DNA]</scope>
</reference>
<keyword evidence="8" id="KW-0256">Endoplasmic reticulum</keyword>
<evidence type="ECO:0000313" key="14">
    <source>
        <dbReference type="EMBL" id="OGM10137.1"/>
    </source>
</evidence>
<dbReference type="AlphaFoldDB" id="A0A1F7X552"/>
<keyword evidence="10" id="KW-1133">Transmembrane helix</keyword>
<comment type="subcellular location">
    <subcellularLocation>
        <location evidence="1">Endoplasmic reticulum membrane</location>
        <topology evidence="1">Single-pass membrane protein</topology>
    </subcellularLocation>
</comment>
<evidence type="ECO:0000256" key="3">
    <source>
        <dbReference type="ARBA" id="ARBA00006739"/>
    </source>
</evidence>
<protein>
    <recommendedName>
        <fullName evidence="4">dolichyl-phosphate beta-glucosyltransferase</fullName>
        <ecNumber evidence="4">2.4.1.117</ecNumber>
    </recommendedName>
</protein>
<dbReference type="InterPro" id="IPR029044">
    <property type="entry name" value="Nucleotide-diphossugar_trans"/>
</dbReference>
<evidence type="ECO:0000256" key="1">
    <source>
        <dbReference type="ARBA" id="ARBA00004389"/>
    </source>
</evidence>
<evidence type="ECO:0000256" key="12">
    <source>
        <dbReference type="ARBA" id="ARBA00045097"/>
    </source>
</evidence>
<evidence type="ECO:0000256" key="11">
    <source>
        <dbReference type="ARBA" id="ARBA00023136"/>
    </source>
</evidence>
<dbReference type="PANTHER" id="PTHR10859:SF91">
    <property type="entry name" value="DOLICHYL-PHOSPHATE BETA-GLUCOSYLTRANSFERASE"/>
    <property type="match status" value="1"/>
</dbReference>